<evidence type="ECO:0000313" key="3">
    <source>
        <dbReference type="EMBL" id="JAQ07087.1"/>
    </source>
</evidence>
<evidence type="ECO:0000256" key="2">
    <source>
        <dbReference type="SAM" id="MobiDB-lite"/>
    </source>
</evidence>
<feature type="non-terminal residue" evidence="3">
    <location>
        <position position="761"/>
    </location>
</feature>
<evidence type="ECO:0000256" key="1">
    <source>
        <dbReference type="SAM" id="Coils"/>
    </source>
</evidence>
<keyword evidence="1" id="KW-0175">Coiled coil</keyword>
<sequence length="761" mass="82677">STSMTLNHASAFQGSREVCQQSPSLEEEVLSISGLGEQVHVNEEFRRTGCCIEDEDVWKEYNSWAFWKEIIHELEDTELEASNNFKYSCRRGRGELGVVFGGLEEFLWLIEEMGNLQGSEGGKRGLMKLKKSPKKAASVAVVSGQSGTIGRKAGTPGKKGVGGDNGSGGIGNVDPYGRPGNGSQSDPQVARASSSHLVVTTDSWRTVGKLQCHGEVIRTPSKESSSGESVFTDPAAPCVNHDDQNEEELTLTLTMDGINLEESSSPSPSHDNLTDLQLSTKEIPGTKFTIVRHRKAELAPSRISDQNLNDLLTGGREADGRRHSSSSEQLLESNVLRKVASLTLDRATLDQKVTRPKFVPEKLDFQLYEKFEGQMLVNWLISAFQNEGYLKSVLQMTDWKIIIVQFCTHLLAAGVLRQLPDKDAPPELVFRPDLMYYWSHTETVSVAPPTPGRLSTISWPPPASAPPSPDPFKSNGRSSAEERSCIEVETEMTELARKVNEQSKIIEDNNAEIERLHQEIERSKTLVDIQALTSRVRADFGSPKKDPARSDAATSTSTTALCKSSNKEVQCDILPGSLNPDNKNCDVGLATKTATVSDIRNDGAITNTKEINFKLRIDTGSDVIELRKNEVDDSAEEFYSLPSVSVDSILPEKLEGVDKSKSDLVVISKSEVQCTGDGPRVEVESSRSATSISSVEGETSLNRLSGAEGHKQVSRSSPSATSLVTVPSSPTGSATGVSVPPPPPPPPPMEVFIPPPPPPME</sequence>
<accession>A0A146LJV9</accession>
<feature type="region of interest" description="Disordered" evidence="2">
    <location>
        <begin position="448"/>
        <end position="483"/>
    </location>
</feature>
<feature type="compositionally biased region" description="Gly residues" evidence="2">
    <location>
        <begin position="157"/>
        <end position="171"/>
    </location>
</feature>
<feature type="compositionally biased region" description="Pro residues" evidence="2">
    <location>
        <begin position="739"/>
        <end position="761"/>
    </location>
</feature>
<feature type="compositionally biased region" description="Pro residues" evidence="2">
    <location>
        <begin position="459"/>
        <end position="470"/>
    </location>
</feature>
<name>A0A146LJV9_LYGHE</name>
<feature type="region of interest" description="Disordered" evidence="2">
    <location>
        <begin position="676"/>
        <end position="761"/>
    </location>
</feature>
<proteinExistence type="predicted"/>
<feature type="compositionally biased region" description="Polar residues" evidence="2">
    <location>
        <begin position="714"/>
        <end position="736"/>
    </location>
</feature>
<gene>
    <name evidence="3" type="primary">capu_3</name>
    <name evidence="3" type="ORF">g.52693</name>
</gene>
<feature type="compositionally biased region" description="Polar residues" evidence="2">
    <location>
        <begin position="181"/>
        <end position="194"/>
    </location>
</feature>
<feature type="region of interest" description="Disordered" evidence="2">
    <location>
        <begin position="307"/>
        <end position="328"/>
    </location>
</feature>
<feature type="coiled-coil region" evidence="1">
    <location>
        <begin position="496"/>
        <end position="526"/>
    </location>
</feature>
<dbReference type="AlphaFoldDB" id="A0A146LJV9"/>
<feature type="region of interest" description="Disordered" evidence="2">
    <location>
        <begin position="140"/>
        <end position="194"/>
    </location>
</feature>
<protein>
    <submittedName>
        <fullName evidence="3">Protein cappuccino</fullName>
    </submittedName>
</protein>
<feature type="compositionally biased region" description="Polar residues" evidence="2">
    <location>
        <begin position="686"/>
        <end position="703"/>
    </location>
</feature>
<dbReference type="EMBL" id="GDHC01011542">
    <property type="protein sequence ID" value="JAQ07087.1"/>
    <property type="molecule type" value="Transcribed_RNA"/>
</dbReference>
<organism evidence="3">
    <name type="scientific">Lygus hesperus</name>
    <name type="common">Western plant bug</name>
    <dbReference type="NCBI Taxonomy" id="30085"/>
    <lineage>
        <taxon>Eukaryota</taxon>
        <taxon>Metazoa</taxon>
        <taxon>Ecdysozoa</taxon>
        <taxon>Arthropoda</taxon>
        <taxon>Hexapoda</taxon>
        <taxon>Insecta</taxon>
        <taxon>Pterygota</taxon>
        <taxon>Neoptera</taxon>
        <taxon>Paraneoptera</taxon>
        <taxon>Hemiptera</taxon>
        <taxon>Heteroptera</taxon>
        <taxon>Panheteroptera</taxon>
        <taxon>Cimicomorpha</taxon>
        <taxon>Miridae</taxon>
        <taxon>Mirini</taxon>
        <taxon>Lygus</taxon>
    </lineage>
</organism>
<feature type="non-terminal residue" evidence="3">
    <location>
        <position position="1"/>
    </location>
</feature>
<reference evidence="3" key="1">
    <citation type="journal article" date="2016" name="Gigascience">
        <title>De novo construction of an expanded transcriptome assembly for the western tarnished plant bug, Lygus hesperus.</title>
        <authorList>
            <person name="Tassone E.E."/>
            <person name="Geib S.M."/>
            <person name="Hall B."/>
            <person name="Fabrick J.A."/>
            <person name="Brent C.S."/>
            <person name="Hull J.J."/>
        </authorList>
    </citation>
    <scope>NUCLEOTIDE SEQUENCE</scope>
</reference>
<feature type="region of interest" description="Disordered" evidence="2">
    <location>
        <begin position="219"/>
        <end position="240"/>
    </location>
</feature>